<dbReference type="NCBIfam" id="TIGR04350">
    <property type="entry name" value="C_S_lyase_PatB"/>
    <property type="match status" value="1"/>
</dbReference>
<dbReference type="InterPro" id="IPR027619">
    <property type="entry name" value="C-S_lyase_PatB-like"/>
</dbReference>
<organism evidence="7 8">
    <name type="scientific">Candidatus Galacturonatibacter soehngenii</name>
    <dbReference type="NCBI Taxonomy" id="2307010"/>
    <lineage>
        <taxon>Bacteria</taxon>
        <taxon>Bacillati</taxon>
        <taxon>Bacillota</taxon>
        <taxon>Clostridia</taxon>
        <taxon>Lachnospirales</taxon>
        <taxon>Lachnospiraceae</taxon>
        <taxon>Candidatus Galacturonatibacter</taxon>
    </lineage>
</organism>
<keyword evidence="7" id="KW-0032">Aminotransferase</keyword>
<reference evidence="7 8" key="1">
    <citation type="submission" date="2019-09" db="EMBL/GenBank/DDBJ databases">
        <authorList>
            <person name="Valk L.C."/>
        </authorList>
    </citation>
    <scope>NUCLEOTIDE SEQUENCE [LARGE SCALE GENOMIC DNA]</scope>
    <source>
        <strain evidence="7">GalUA</strain>
    </source>
</reference>
<evidence type="ECO:0000256" key="3">
    <source>
        <dbReference type="ARBA" id="ARBA00022898"/>
    </source>
</evidence>
<dbReference type="InterPro" id="IPR015422">
    <property type="entry name" value="PyrdxlP-dep_Trfase_small"/>
</dbReference>
<dbReference type="InterPro" id="IPR051798">
    <property type="entry name" value="Class-II_PLP-Dep_Aminotrans"/>
</dbReference>
<dbReference type="EC" id="4.4.1.13" evidence="2"/>
<dbReference type="RefSeq" id="WP_151147960.1">
    <property type="nucleotide sequence ID" value="NZ_WAGX01000007.1"/>
</dbReference>
<dbReference type="Proteomes" id="UP000461768">
    <property type="component" value="Unassembled WGS sequence"/>
</dbReference>
<evidence type="ECO:0000313" key="8">
    <source>
        <dbReference type="Proteomes" id="UP000461768"/>
    </source>
</evidence>
<dbReference type="InterPro" id="IPR015421">
    <property type="entry name" value="PyrdxlP-dep_Trfase_major"/>
</dbReference>
<keyword evidence="8" id="KW-1185">Reference proteome</keyword>
<accession>A0A7V7QII0</accession>
<dbReference type="GO" id="GO:0047804">
    <property type="term" value="F:cysteine-S-conjugate beta-lyase activity"/>
    <property type="evidence" value="ECO:0007669"/>
    <property type="project" value="UniProtKB-EC"/>
</dbReference>
<evidence type="ECO:0000256" key="4">
    <source>
        <dbReference type="ARBA" id="ARBA00023239"/>
    </source>
</evidence>
<evidence type="ECO:0000256" key="1">
    <source>
        <dbReference type="ARBA" id="ARBA00001933"/>
    </source>
</evidence>
<evidence type="ECO:0000256" key="2">
    <source>
        <dbReference type="ARBA" id="ARBA00012224"/>
    </source>
</evidence>
<dbReference type="GO" id="GO:0030170">
    <property type="term" value="F:pyridoxal phosphate binding"/>
    <property type="evidence" value="ECO:0007669"/>
    <property type="project" value="InterPro"/>
</dbReference>
<protein>
    <recommendedName>
        <fullName evidence="2">cysteine-S-conjugate beta-lyase</fullName>
        <ecNumber evidence="2">4.4.1.13</ecNumber>
    </recommendedName>
</protein>
<keyword evidence="7" id="KW-0808">Transferase</keyword>
<gene>
    <name evidence="7" type="ORF">F7O84_16895</name>
</gene>
<evidence type="ECO:0000259" key="6">
    <source>
        <dbReference type="Pfam" id="PF00155"/>
    </source>
</evidence>
<dbReference type="Gene3D" id="3.90.1150.10">
    <property type="entry name" value="Aspartate Aminotransferase, domain 1"/>
    <property type="match status" value="1"/>
</dbReference>
<dbReference type="OrthoDB" id="9802872at2"/>
<dbReference type="AlphaFoldDB" id="A0A7V7QII0"/>
<proteinExistence type="inferred from homology"/>
<name>A0A7V7QII0_9FIRM</name>
<dbReference type="EMBL" id="WAGX01000007">
    <property type="protein sequence ID" value="KAB1436045.1"/>
    <property type="molecule type" value="Genomic_DNA"/>
</dbReference>
<dbReference type="PANTHER" id="PTHR43525:SF1">
    <property type="entry name" value="PROTEIN MALY"/>
    <property type="match status" value="1"/>
</dbReference>
<comment type="similarity">
    <text evidence="5">Belongs to the class-II pyridoxal-phosphate-dependent aminotransferase family. MalY/PatB cystathionine beta-lyase subfamily.</text>
</comment>
<dbReference type="InterPro" id="IPR015424">
    <property type="entry name" value="PyrdxlP-dep_Trfase"/>
</dbReference>
<dbReference type="CDD" id="cd00609">
    <property type="entry name" value="AAT_like"/>
    <property type="match status" value="1"/>
</dbReference>
<dbReference type="Pfam" id="PF00155">
    <property type="entry name" value="Aminotran_1_2"/>
    <property type="match status" value="1"/>
</dbReference>
<dbReference type="SUPFAM" id="SSF53383">
    <property type="entry name" value="PLP-dependent transferases"/>
    <property type="match status" value="1"/>
</dbReference>
<keyword evidence="4" id="KW-0456">Lyase</keyword>
<comment type="cofactor">
    <cofactor evidence="1">
        <name>pyridoxal 5'-phosphate</name>
        <dbReference type="ChEBI" id="CHEBI:597326"/>
    </cofactor>
</comment>
<dbReference type="GO" id="GO:0008483">
    <property type="term" value="F:transaminase activity"/>
    <property type="evidence" value="ECO:0007669"/>
    <property type="project" value="UniProtKB-KW"/>
</dbReference>
<dbReference type="PANTHER" id="PTHR43525">
    <property type="entry name" value="PROTEIN MALY"/>
    <property type="match status" value="1"/>
</dbReference>
<comment type="caution">
    <text evidence="7">The sequence shown here is derived from an EMBL/GenBank/DDBJ whole genome shotgun (WGS) entry which is preliminary data.</text>
</comment>
<evidence type="ECO:0000313" key="7">
    <source>
        <dbReference type="EMBL" id="KAB1436045.1"/>
    </source>
</evidence>
<dbReference type="Gene3D" id="3.40.640.10">
    <property type="entry name" value="Type I PLP-dependent aspartate aminotransferase-like (Major domain)"/>
    <property type="match status" value="1"/>
</dbReference>
<feature type="domain" description="Aminotransferase class I/classII large" evidence="6">
    <location>
        <begin position="42"/>
        <end position="382"/>
    </location>
</feature>
<reference evidence="7 8" key="2">
    <citation type="submission" date="2020-02" db="EMBL/GenBank/DDBJ databases">
        <title>Candidatus Galacturonibacter soehngenii shows hetero-acetogenic catabolism of galacturonic acid but lacks a canonical carbon monoxide dehydrogenase/acetyl-CoA synthase complex.</title>
        <authorList>
            <person name="Diender M."/>
            <person name="Stouten G.R."/>
            <person name="Petersen J.F."/>
            <person name="Nielsen P.H."/>
            <person name="Dueholm M.S."/>
            <person name="Pronk J.T."/>
            <person name="Van Loosdrecht M.C.M."/>
        </authorList>
    </citation>
    <scope>NUCLEOTIDE SEQUENCE [LARGE SCALE GENOMIC DNA]</scope>
    <source>
        <strain evidence="7">GalUA</strain>
    </source>
</reference>
<keyword evidence="3" id="KW-0663">Pyridoxal phosphate</keyword>
<dbReference type="InterPro" id="IPR004839">
    <property type="entry name" value="Aminotransferase_I/II_large"/>
</dbReference>
<sequence length="392" mass="45286">MGCKYDFDSVIDRRNTSSLKYDFAKERKNREDLLPLWVADMDFSLPSEVLNDITKRVNHGIFGYTDPMDDYYKIIQNWYKDQYGFEIQKDWILVTPGVVFALVLAIRAYTKEGDAVLIQQPVYYPFAECIVDNNRKLINNQLHYECGKYTIDFEDFEKKIVENKVKLFLLCNPHNPVGRVWTKQELLQLGKICIKHGVKIVADEIHADFVYGDRKHLVFASLSDEIKENCIICSSPSKTFNIAGLQISNILIPNKELHHLFQQEIGKVGYSQINTLGLIATKSVYTKGYEWYIELKEYLWNNYIFAKKFIDENIPGIKVVEPEGTYLLWLDCSGLGLTEEELEDVITNKAKLWLDGGAIFGKETGLFQRINYACPRSILEQALIQLKSAIKQ</sequence>
<evidence type="ECO:0000256" key="5">
    <source>
        <dbReference type="ARBA" id="ARBA00037974"/>
    </source>
</evidence>